<reference evidence="1" key="1">
    <citation type="submission" date="2021-01" db="UniProtKB">
        <authorList>
            <consortium name="EnsemblMetazoa"/>
        </authorList>
    </citation>
    <scope>IDENTIFICATION</scope>
</reference>
<accession>A0A7M5XLI6</accession>
<evidence type="ECO:0000313" key="1">
    <source>
        <dbReference type="EnsemblMetazoa" id="CLYHEMP025488.1"/>
    </source>
</evidence>
<dbReference type="EnsemblMetazoa" id="CLYHEMT025488.1">
    <property type="protein sequence ID" value="CLYHEMP025488.1"/>
    <property type="gene ID" value="CLYHEMG025488"/>
</dbReference>
<keyword evidence="2" id="KW-1185">Reference proteome</keyword>
<dbReference type="OrthoDB" id="2120109at2759"/>
<name>A0A7M5XLI6_9CNID</name>
<organism evidence="1 2">
    <name type="scientific">Clytia hemisphaerica</name>
    <dbReference type="NCBI Taxonomy" id="252671"/>
    <lineage>
        <taxon>Eukaryota</taxon>
        <taxon>Metazoa</taxon>
        <taxon>Cnidaria</taxon>
        <taxon>Hydrozoa</taxon>
        <taxon>Hydroidolina</taxon>
        <taxon>Leptothecata</taxon>
        <taxon>Obeliida</taxon>
        <taxon>Clytiidae</taxon>
        <taxon>Clytia</taxon>
    </lineage>
</organism>
<dbReference type="Proteomes" id="UP000594262">
    <property type="component" value="Unplaced"/>
</dbReference>
<evidence type="ECO:0000313" key="2">
    <source>
        <dbReference type="Proteomes" id="UP000594262"/>
    </source>
</evidence>
<proteinExistence type="predicted"/>
<protein>
    <submittedName>
        <fullName evidence="1">Uncharacterized protein</fullName>
    </submittedName>
</protein>
<sequence>MEWSNIKNYGSRIPAVFFQPNSNKLTVCYAINGKKNHCWNSKIDLPTNKFSKIIIKQKLVGGKYYYTITIDSKKVYNIVNTKPITLYRARIFLSDPWYPAAQAFVKQVKVSTTSTGGFKLQRGKLINVIPRVDREWFLSFDIKSWTRRGSILHLTTGRDSGAGSRIPGIWFLPKSRALSICYPINLKSKCIKTNPLPANNWYNVRIYQKFDKKRFQFKLTIEVNNQQFGVFINWCPKSYQGVRLFAADPFYSAALASVRNIVFRNIQPAW</sequence>
<dbReference type="AlphaFoldDB" id="A0A7M5XLI6"/>